<evidence type="ECO:0000256" key="4">
    <source>
        <dbReference type="ARBA" id="ARBA00023128"/>
    </source>
</evidence>
<dbReference type="GO" id="GO:0005762">
    <property type="term" value="C:mitochondrial large ribosomal subunit"/>
    <property type="evidence" value="ECO:0007669"/>
    <property type="project" value="TreeGrafter"/>
</dbReference>
<evidence type="ECO:0000256" key="8">
    <source>
        <dbReference type="SAM" id="MobiDB-lite"/>
    </source>
</evidence>
<keyword evidence="3 9" id="KW-0689">Ribosomal protein</keyword>
<comment type="similarity">
    <text evidence="6">Belongs to the mitochondrion-specific ribosomal protein mL54 family.</text>
</comment>
<dbReference type="PANTHER" id="PTHR28595">
    <property type="entry name" value="39S RIBOSOMAL PROTEIN L54, MITOCHONDRIAL"/>
    <property type="match status" value="1"/>
</dbReference>
<evidence type="ECO:0000256" key="5">
    <source>
        <dbReference type="ARBA" id="ARBA00023274"/>
    </source>
</evidence>
<keyword evidence="5" id="KW-0687">Ribonucleoprotein</keyword>
<dbReference type="Proteomes" id="UP000736335">
    <property type="component" value="Unassembled WGS sequence"/>
</dbReference>
<accession>A0A9P6HJR8</accession>
<reference evidence="9" key="1">
    <citation type="journal article" date="2020" name="Nat. Commun.">
        <title>Large-scale genome sequencing of mycorrhizal fungi provides insights into the early evolution of symbiotic traits.</title>
        <authorList>
            <person name="Miyauchi S."/>
            <person name="Kiss E."/>
            <person name="Kuo A."/>
            <person name="Drula E."/>
            <person name="Kohler A."/>
            <person name="Sanchez-Garcia M."/>
            <person name="Morin E."/>
            <person name="Andreopoulos B."/>
            <person name="Barry K.W."/>
            <person name="Bonito G."/>
            <person name="Buee M."/>
            <person name="Carver A."/>
            <person name="Chen C."/>
            <person name="Cichocki N."/>
            <person name="Clum A."/>
            <person name="Culley D."/>
            <person name="Crous P.W."/>
            <person name="Fauchery L."/>
            <person name="Girlanda M."/>
            <person name="Hayes R.D."/>
            <person name="Keri Z."/>
            <person name="LaButti K."/>
            <person name="Lipzen A."/>
            <person name="Lombard V."/>
            <person name="Magnuson J."/>
            <person name="Maillard F."/>
            <person name="Murat C."/>
            <person name="Nolan M."/>
            <person name="Ohm R.A."/>
            <person name="Pangilinan J."/>
            <person name="Pereira M.F."/>
            <person name="Perotto S."/>
            <person name="Peter M."/>
            <person name="Pfister S."/>
            <person name="Riley R."/>
            <person name="Sitrit Y."/>
            <person name="Stielow J.B."/>
            <person name="Szollosi G."/>
            <person name="Zifcakova L."/>
            <person name="Stursova M."/>
            <person name="Spatafora J.W."/>
            <person name="Tedersoo L."/>
            <person name="Vaario L.M."/>
            <person name="Yamada A."/>
            <person name="Yan M."/>
            <person name="Wang P."/>
            <person name="Xu J."/>
            <person name="Bruns T."/>
            <person name="Baldrian P."/>
            <person name="Vilgalys R."/>
            <person name="Dunand C."/>
            <person name="Henrissat B."/>
            <person name="Grigoriev I.V."/>
            <person name="Hibbett D."/>
            <person name="Nagy L.G."/>
            <person name="Martin F.M."/>
        </authorList>
    </citation>
    <scope>NUCLEOTIDE SEQUENCE</scope>
    <source>
        <strain evidence="9">UH-Tt-Lm1</strain>
    </source>
</reference>
<gene>
    <name evidence="9" type="ORF">BJ322DRAFT_1105855</name>
</gene>
<evidence type="ECO:0000256" key="6">
    <source>
        <dbReference type="ARBA" id="ARBA00033752"/>
    </source>
</evidence>
<dbReference type="EMBL" id="WIUZ02000004">
    <property type="protein sequence ID" value="KAF9787811.1"/>
    <property type="molecule type" value="Genomic_DNA"/>
</dbReference>
<proteinExistence type="inferred from homology"/>
<keyword evidence="4" id="KW-0496">Mitochondrion</keyword>
<evidence type="ECO:0000256" key="2">
    <source>
        <dbReference type="ARBA" id="ARBA00022946"/>
    </source>
</evidence>
<keyword evidence="10" id="KW-1185">Reference proteome</keyword>
<reference evidence="9" key="2">
    <citation type="submission" date="2020-11" db="EMBL/GenBank/DDBJ databases">
        <authorList>
            <consortium name="DOE Joint Genome Institute"/>
            <person name="Kuo A."/>
            <person name="Miyauchi S."/>
            <person name="Kiss E."/>
            <person name="Drula E."/>
            <person name="Kohler A."/>
            <person name="Sanchez-Garcia M."/>
            <person name="Andreopoulos B."/>
            <person name="Barry K.W."/>
            <person name="Bonito G."/>
            <person name="Buee M."/>
            <person name="Carver A."/>
            <person name="Chen C."/>
            <person name="Cichocki N."/>
            <person name="Clum A."/>
            <person name="Culley D."/>
            <person name="Crous P.W."/>
            <person name="Fauchery L."/>
            <person name="Girlanda M."/>
            <person name="Hayes R."/>
            <person name="Keri Z."/>
            <person name="Labutti K."/>
            <person name="Lipzen A."/>
            <person name="Lombard V."/>
            <person name="Magnuson J."/>
            <person name="Maillard F."/>
            <person name="Morin E."/>
            <person name="Murat C."/>
            <person name="Nolan M."/>
            <person name="Ohm R."/>
            <person name="Pangilinan J."/>
            <person name="Pereira M."/>
            <person name="Perotto S."/>
            <person name="Peter M."/>
            <person name="Riley R."/>
            <person name="Sitrit Y."/>
            <person name="Stielow B."/>
            <person name="Szollosi G."/>
            <person name="Zifcakova L."/>
            <person name="Stursova M."/>
            <person name="Spatafora J.W."/>
            <person name="Tedersoo L."/>
            <person name="Vaario L.-M."/>
            <person name="Yamada A."/>
            <person name="Yan M."/>
            <person name="Wang P."/>
            <person name="Xu J."/>
            <person name="Bruns T."/>
            <person name="Baldrian P."/>
            <person name="Vilgalys R."/>
            <person name="Henrissat B."/>
            <person name="Grigoriev I.V."/>
            <person name="Hibbett D."/>
            <person name="Nagy L.G."/>
            <person name="Martin F.M."/>
        </authorList>
    </citation>
    <scope>NUCLEOTIDE SEQUENCE</scope>
    <source>
        <strain evidence="9">UH-Tt-Lm1</strain>
    </source>
</reference>
<dbReference type="Pfam" id="PF08561">
    <property type="entry name" value="Ribosomal_L37"/>
    <property type="match status" value="1"/>
</dbReference>
<feature type="region of interest" description="Disordered" evidence="8">
    <location>
        <begin position="26"/>
        <end position="47"/>
    </location>
</feature>
<dbReference type="AlphaFoldDB" id="A0A9P6HJR8"/>
<dbReference type="InterPro" id="IPR013870">
    <property type="entry name" value="Ribosomal_mL54"/>
</dbReference>
<organism evidence="9 10">
    <name type="scientific">Thelephora terrestris</name>
    <dbReference type="NCBI Taxonomy" id="56493"/>
    <lineage>
        <taxon>Eukaryota</taxon>
        <taxon>Fungi</taxon>
        <taxon>Dikarya</taxon>
        <taxon>Basidiomycota</taxon>
        <taxon>Agaricomycotina</taxon>
        <taxon>Agaricomycetes</taxon>
        <taxon>Thelephorales</taxon>
        <taxon>Thelephoraceae</taxon>
        <taxon>Thelephora</taxon>
    </lineage>
</organism>
<evidence type="ECO:0000256" key="7">
    <source>
        <dbReference type="ARBA" id="ARBA00035179"/>
    </source>
</evidence>
<evidence type="ECO:0000313" key="9">
    <source>
        <dbReference type="EMBL" id="KAF9787811.1"/>
    </source>
</evidence>
<dbReference type="OrthoDB" id="10252718at2759"/>
<dbReference type="GO" id="GO:0003735">
    <property type="term" value="F:structural constituent of ribosome"/>
    <property type="evidence" value="ECO:0007669"/>
    <property type="project" value="TreeGrafter"/>
</dbReference>
<comment type="subcellular location">
    <subcellularLocation>
        <location evidence="1">Mitochondrion</location>
    </subcellularLocation>
</comment>
<name>A0A9P6HJR8_9AGAM</name>
<comment type="caution">
    <text evidence="9">The sequence shown here is derived from an EMBL/GenBank/DDBJ whole genome shotgun (WGS) entry which is preliminary data.</text>
</comment>
<evidence type="ECO:0000256" key="1">
    <source>
        <dbReference type="ARBA" id="ARBA00004173"/>
    </source>
</evidence>
<evidence type="ECO:0000313" key="10">
    <source>
        <dbReference type="Proteomes" id="UP000736335"/>
    </source>
</evidence>
<keyword evidence="2" id="KW-0809">Transit peptide</keyword>
<dbReference type="PANTHER" id="PTHR28595:SF1">
    <property type="entry name" value="LARGE RIBOSOMAL SUBUNIT PROTEIN ML54"/>
    <property type="match status" value="1"/>
</dbReference>
<evidence type="ECO:0000256" key="3">
    <source>
        <dbReference type="ARBA" id="ARBA00022980"/>
    </source>
</evidence>
<feature type="compositionally biased region" description="Basic and acidic residues" evidence="8">
    <location>
        <begin position="96"/>
        <end position="119"/>
    </location>
</feature>
<feature type="region of interest" description="Disordered" evidence="8">
    <location>
        <begin position="91"/>
        <end position="119"/>
    </location>
</feature>
<sequence>MSLLAAVRRQSAAFVCTPCRVRTYAAKSTTPSPTSLPPPETTYNGTSSCLPSTVLTGLNYLKGQPPVVALPDEDYPPWLWKLLEPKYLVDDGPGGKAEKVRLRKENRQRIRDQNLLKTQ</sequence>
<protein>
    <recommendedName>
        <fullName evidence="7">Large ribosomal subunit protein mL54</fullName>
    </recommendedName>
</protein>